<evidence type="ECO:0000313" key="15">
    <source>
        <dbReference type="Proteomes" id="UP000234384"/>
    </source>
</evidence>
<sequence>MKFETLEAGLKWLESQHNNESKRFNEKIKVAMDFFNNPHETFPIIHVTGTNGKGSVTSYLRDLLMSQGLTVGTFTSPHIERINERIAVNGQPISDEDLLAIIEKMYDVNEYLSTTEYGRLVFFENYTVMMALYFQQVQPDIVIVEVGIGGLHDSTNIMDGEVAVITTVGIDHADRLGNTFEEVAYQKAGIIKPGAIAVVGDVPSEALSVIKQFSNEQDATLRVYHEDFDAIDIQVNPGEGAEYTYQFGGQAWRDWHISMLGAYQVDNSAVALTAFYEWMQQHQRAINWDAARQALSQTHWIGRMERVHQMPLIYIDGAHNVQGLEAVKQLIEENFSDKHIRVLYAGLERKNQEAQLEILRQFSSEEVDLTTFDHFEAMSLEQFDALIKSHHLPREQFHLVADWRQLIQQFVTENKQDSLLLITGSLYFISAVRKFILETLN</sequence>
<feature type="domain" description="Mur ligase central" evidence="13">
    <location>
        <begin position="47"/>
        <end position="274"/>
    </location>
</feature>
<dbReference type="OrthoDB" id="9809356at2"/>
<comment type="cofactor">
    <cofactor evidence="1">
        <name>Mg(2+)</name>
        <dbReference type="ChEBI" id="CHEBI:18420"/>
    </cofactor>
</comment>
<dbReference type="InterPro" id="IPR036565">
    <property type="entry name" value="Mur-like_cat_sf"/>
</dbReference>
<gene>
    <name evidence="14" type="ORF">CYJ57_05085</name>
</gene>
<dbReference type="Pfam" id="PF02875">
    <property type="entry name" value="Mur_ligase_C"/>
    <property type="match status" value="1"/>
</dbReference>
<comment type="similarity">
    <text evidence="2 11">Belongs to the folylpolyglutamate synthase family.</text>
</comment>
<evidence type="ECO:0000259" key="12">
    <source>
        <dbReference type="Pfam" id="PF02875"/>
    </source>
</evidence>
<evidence type="ECO:0000256" key="8">
    <source>
        <dbReference type="ARBA" id="ARBA00022842"/>
    </source>
</evidence>
<keyword evidence="4 11" id="KW-0436">Ligase</keyword>
<dbReference type="SUPFAM" id="SSF53623">
    <property type="entry name" value="MurD-like peptide ligases, catalytic domain"/>
    <property type="match status" value="1"/>
</dbReference>
<dbReference type="PROSITE" id="PS01012">
    <property type="entry name" value="FOLYLPOLYGLU_SYNT_2"/>
    <property type="match status" value="1"/>
</dbReference>
<dbReference type="InterPro" id="IPR013221">
    <property type="entry name" value="Mur_ligase_cen"/>
</dbReference>
<evidence type="ECO:0000259" key="13">
    <source>
        <dbReference type="Pfam" id="PF08245"/>
    </source>
</evidence>
<accession>A0A2I1JYW1</accession>
<comment type="caution">
    <text evidence="14">The sequence shown here is derived from an EMBL/GenBank/DDBJ whole genome shotgun (WGS) entry which is preliminary data.</text>
</comment>
<name>A0A2I1JYW1_9LACT</name>
<keyword evidence="7 11" id="KW-0067">ATP-binding</keyword>
<protein>
    <recommendedName>
        <fullName evidence="3">tetrahydrofolate synthase</fullName>
        <ecNumber evidence="3">6.3.2.17</ecNumber>
    </recommendedName>
    <alternativeName>
        <fullName evidence="9">Tetrahydrofolylpolyglutamate synthase</fullName>
    </alternativeName>
</protein>
<dbReference type="InterPro" id="IPR004101">
    <property type="entry name" value="Mur_ligase_C"/>
</dbReference>
<evidence type="ECO:0000256" key="10">
    <source>
        <dbReference type="ARBA" id="ARBA00047493"/>
    </source>
</evidence>
<dbReference type="Proteomes" id="UP000234384">
    <property type="component" value="Unassembled WGS sequence"/>
</dbReference>
<evidence type="ECO:0000256" key="3">
    <source>
        <dbReference type="ARBA" id="ARBA00013025"/>
    </source>
</evidence>
<dbReference type="PANTHER" id="PTHR11136">
    <property type="entry name" value="FOLYLPOLYGLUTAMATE SYNTHASE-RELATED"/>
    <property type="match status" value="1"/>
</dbReference>
<reference evidence="14 15" key="1">
    <citation type="submission" date="2017-12" db="EMBL/GenBank/DDBJ databases">
        <title>Phylogenetic diversity of female urinary microbiome.</title>
        <authorList>
            <person name="Thomas-White K."/>
            <person name="Wolfe A.J."/>
        </authorList>
    </citation>
    <scope>NUCLEOTIDE SEQUENCE [LARGE SCALE GENOMIC DNA]</scope>
    <source>
        <strain evidence="14 15">UMB0898</strain>
    </source>
</reference>
<dbReference type="SUPFAM" id="SSF53244">
    <property type="entry name" value="MurD-like peptide ligases, peptide-binding domain"/>
    <property type="match status" value="1"/>
</dbReference>
<dbReference type="EMBL" id="PKHE01000012">
    <property type="protein sequence ID" value="PKY88594.1"/>
    <property type="molecule type" value="Genomic_DNA"/>
</dbReference>
<evidence type="ECO:0000256" key="4">
    <source>
        <dbReference type="ARBA" id="ARBA00022598"/>
    </source>
</evidence>
<dbReference type="InterPro" id="IPR018109">
    <property type="entry name" value="Folylpolyglutamate_synth_CS"/>
</dbReference>
<feature type="domain" description="Mur ligase C-terminal" evidence="12">
    <location>
        <begin position="302"/>
        <end position="425"/>
    </location>
</feature>
<dbReference type="GO" id="GO:0046872">
    <property type="term" value="F:metal ion binding"/>
    <property type="evidence" value="ECO:0007669"/>
    <property type="project" value="UniProtKB-KW"/>
</dbReference>
<dbReference type="FunFam" id="3.40.1190.10:FF:000011">
    <property type="entry name" value="Folylpolyglutamate synthase/dihydrofolate synthase"/>
    <property type="match status" value="1"/>
</dbReference>
<organism evidence="14 15">
    <name type="scientific">Falseniella ignava</name>
    <dbReference type="NCBI Taxonomy" id="137730"/>
    <lineage>
        <taxon>Bacteria</taxon>
        <taxon>Bacillati</taxon>
        <taxon>Bacillota</taxon>
        <taxon>Bacilli</taxon>
        <taxon>Lactobacillales</taxon>
        <taxon>Aerococcaceae</taxon>
        <taxon>Falseniella</taxon>
    </lineage>
</organism>
<evidence type="ECO:0000256" key="9">
    <source>
        <dbReference type="ARBA" id="ARBA00030592"/>
    </source>
</evidence>
<evidence type="ECO:0000256" key="11">
    <source>
        <dbReference type="PIRNR" id="PIRNR001563"/>
    </source>
</evidence>
<dbReference type="InterPro" id="IPR001645">
    <property type="entry name" value="Folylpolyglutamate_synth"/>
</dbReference>
<evidence type="ECO:0000313" key="14">
    <source>
        <dbReference type="EMBL" id="PKY88594.1"/>
    </source>
</evidence>
<comment type="catalytic activity">
    <reaction evidence="10">
        <text>(6S)-5,6,7,8-tetrahydrofolyl-(gamma-L-Glu)(n) + L-glutamate + ATP = (6S)-5,6,7,8-tetrahydrofolyl-(gamma-L-Glu)(n+1) + ADP + phosphate + H(+)</text>
        <dbReference type="Rhea" id="RHEA:10580"/>
        <dbReference type="Rhea" id="RHEA-COMP:14738"/>
        <dbReference type="Rhea" id="RHEA-COMP:14740"/>
        <dbReference type="ChEBI" id="CHEBI:15378"/>
        <dbReference type="ChEBI" id="CHEBI:29985"/>
        <dbReference type="ChEBI" id="CHEBI:30616"/>
        <dbReference type="ChEBI" id="CHEBI:43474"/>
        <dbReference type="ChEBI" id="CHEBI:141005"/>
        <dbReference type="ChEBI" id="CHEBI:456216"/>
        <dbReference type="EC" id="6.3.2.17"/>
    </reaction>
</comment>
<dbReference type="Gene3D" id="3.40.1190.10">
    <property type="entry name" value="Mur-like, catalytic domain"/>
    <property type="match status" value="1"/>
</dbReference>
<dbReference type="GO" id="GO:0008841">
    <property type="term" value="F:dihydrofolate synthase activity"/>
    <property type="evidence" value="ECO:0007669"/>
    <property type="project" value="TreeGrafter"/>
</dbReference>
<dbReference type="GO" id="GO:0004326">
    <property type="term" value="F:tetrahydrofolylpolyglutamate synthase activity"/>
    <property type="evidence" value="ECO:0007669"/>
    <property type="project" value="UniProtKB-EC"/>
</dbReference>
<evidence type="ECO:0000256" key="1">
    <source>
        <dbReference type="ARBA" id="ARBA00001946"/>
    </source>
</evidence>
<dbReference type="EC" id="6.3.2.17" evidence="3"/>
<dbReference type="AlphaFoldDB" id="A0A2I1JYW1"/>
<dbReference type="NCBIfam" id="TIGR01499">
    <property type="entry name" value="folC"/>
    <property type="match status" value="1"/>
</dbReference>
<proteinExistence type="inferred from homology"/>
<dbReference type="GO" id="GO:0005737">
    <property type="term" value="C:cytoplasm"/>
    <property type="evidence" value="ECO:0007669"/>
    <property type="project" value="TreeGrafter"/>
</dbReference>
<evidence type="ECO:0000256" key="7">
    <source>
        <dbReference type="ARBA" id="ARBA00022840"/>
    </source>
</evidence>
<keyword evidence="8" id="KW-0460">Magnesium</keyword>
<evidence type="ECO:0000256" key="2">
    <source>
        <dbReference type="ARBA" id="ARBA00008276"/>
    </source>
</evidence>
<evidence type="ECO:0000256" key="5">
    <source>
        <dbReference type="ARBA" id="ARBA00022723"/>
    </source>
</evidence>
<keyword evidence="6 11" id="KW-0547">Nucleotide-binding</keyword>
<dbReference type="PANTHER" id="PTHR11136:SF0">
    <property type="entry name" value="DIHYDROFOLATE SYNTHETASE-RELATED"/>
    <property type="match status" value="1"/>
</dbReference>
<keyword evidence="5" id="KW-0479">Metal-binding</keyword>
<evidence type="ECO:0000256" key="6">
    <source>
        <dbReference type="ARBA" id="ARBA00022741"/>
    </source>
</evidence>
<dbReference type="Pfam" id="PF08245">
    <property type="entry name" value="Mur_ligase_M"/>
    <property type="match status" value="1"/>
</dbReference>
<dbReference type="GO" id="GO:0005524">
    <property type="term" value="F:ATP binding"/>
    <property type="evidence" value="ECO:0007669"/>
    <property type="project" value="UniProtKB-KW"/>
</dbReference>
<dbReference type="PIRSF" id="PIRSF001563">
    <property type="entry name" value="Folylpolyglu_synth"/>
    <property type="match status" value="1"/>
</dbReference>
<dbReference type="Gene3D" id="3.90.190.20">
    <property type="entry name" value="Mur ligase, C-terminal domain"/>
    <property type="match status" value="1"/>
</dbReference>
<dbReference type="InterPro" id="IPR036615">
    <property type="entry name" value="Mur_ligase_C_dom_sf"/>
</dbReference>
<dbReference type="RefSeq" id="WP_101954330.1">
    <property type="nucleotide sequence ID" value="NZ_PKHE01000012.1"/>
</dbReference>